<dbReference type="GO" id="GO:0007160">
    <property type="term" value="P:cell-matrix adhesion"/>
    <property type="evidence" value="ECO:0007669"/>
    <property type="project" value="TreeGrafter"/>
</dbReference>
<evidence type="ECO:0000256" key="8">
    <source>
        <dbReference type="ARBA" id="ARBA00023037"/>
    </source>
</evidence>
<dbReference type="GO" id="GO:0016477">
    <property type="term" value="P:cell migration"/>
    <property type="evidence" value="ECO:0007669"/>
    <property type="project" value="TreeGrafter"/>
</dbReference>
<evidence type="ECO:0000259" key="13">
    <source>
        <dbReference type="Pfam" id="PF07974"/>
    </source>
</evidence>
<dbReference type="InterPro" id="IPR015812">
    <property type="entry name" value="Integrin_bsu"/>
</dbReference>
<organism evidence="16 17">
    <name type="scientific">Setaria digitata</name>
    <dbReference type="NCBI Taxonomy" id="48799"/>
    <lineage>
        <taxon>Eukaryota</taxon>
        <taxon>Metazoa</taxon>
        <taxon>Ecdysozoa</taxon>
        <taxon>Nematoda</taxon>
        <taxon>Chromadorea</taxon>
        <taxon>Rhabditida</taxon>
        <taxon>Spirurina</taxon>
        <taxon>Spiruromorpha</taxon>
        <taxon>Filarioidea</taxon>
        <taxon>Setariidae</taxon>
        <taxon>Setaria</taxon>
    </lineage>
</organism>
<dbReference type="InterPro" id="IPR032695">
    <property type="entry name" value="Integrin_dom_sf"/>
</dbReference>
<evidence type="ECO:0000313" key="17">
    <source>
        <dbReference type="WBParaSite" id="sdigi.contig115.g4632.t1"/>
    </source>
</evidence>
<dbReference type="SUPFAM" id="SSF69179">
    <property type="entry name" value="Integrin domains"/>
    <property type="match status" value="1"/>
</dbReference>
<name>A0A915PJ99_9BILA</name>
<sequence length="465" mass="50452">MLGSRSCGQCIKQHPECAWCLDPHLVGPSRCDLQSEFQGKCAPSLVYSPTTEVRVVPQNNLPLGSKQADGVTVVQLEPQQVVLRMKPGDILEVPFKYLHSPQQPNQRDFVIQTSEFRSLGVGIDFSILCSGKRVQGRQCPNVALGEQIEFFAKVSLNECRSGGDIAVSIGAYGYQTVSAMYITPSCGCECEKMQNQERRSPLCYGAGDLICGVCECQPGKGGSHCECDLKEHGASSAQELENRCRKTPKDLLCSGNGQCKCGSCVCNVEHVQGNYCECENMSCPTSGGRMCTGQGECKCGKCHCEEGYTGEDCSCTLDTAQCLEGGKICNGQGTCECGKCVCHEGFTGLTCGVKAENEAFEEVPELTEFVRRKDENSENKANDGEDYPEVAEEQEMNGHKENDAMKAGEVLPPAEDGADGMSAGLTEANDETNNEVKHEGQTADSLRIKAYLFFPLISFIILFWP</sequence>
<evidence type="ECO:0000256" key="12">
    <source>
        <dbReference type="SAM" id="MobiDB-lite"/>
    </source>
</evidence>
<dbReference type="Pfam" id="PF23105">
    <property type="entry name" value="EGF_integrin"/>
    <property type="match status" value="1"/>
</dbReference>
<protein>
    <submittedName>
        <fullName evidence="17">EGF-like domain-containing protein</fullName>
    </submittedName>
</protein>
<dbReference type="PANTHER" id="PTHR10082">
    <property type="entry name" value="INTEGRIN BETA SUBUNIT"/>
    <property type="match status" value="1"/>
</dbReference>
<keyword evidence="5" id="KW-0732">Signal</keyword>
<dbReference type="GO" id="GO:0098609">
    <property type="term" value="P:cell-cell adhesion"/>
    <property type="evidence" value="ECO:0007669"/>
    <property type="project" value="TreeGrafter"/>
</dbReference>
<dbReference type="GO" id="GO:0033627">
    <property type="term" value="P:cell adhesion mediated by integrin"/>
    <property type="evidence" value="ECO:0007669"/>
    <property type="project" value="TreeGrafter"/>
</dbReference>
<evidence type="ECO:0000256" key="6">
    <source>
        <dbReference type="ARBA" id="ARBA00022737"/>
    </source>
</evidence>
<dbReference type="InterPro" id="IPR057243">
    <property type="entry name" value="Integrin_I-EGF_CS"/>
</dbReference>
<dbReference type="WBParaSite" id="sdigi.contig115.g4632.t1">
    <property type="protein sequence ID" value="sdigi.contig115.g4632.t1"/>
    <property type="gene ID" value="sdigi.contig115.g4632"/>
</dbReference>
<reference evidence="17" key="1">
    <citation type="submission" date="2022-11" db="UniProtKB">
        <authorList>
            <consortium name="WormBaseParasite"/>
        </authorList>
    </citation>
    <scope>IDENTIFICATION</scope>
</reference>
<keyword evidence="9" id="KW-0472">Membrane</keyword>
<dbReference type="GO" id="GO:0005178">
    <property type="term" value="F:integrin binding"/>
    <property type="evidence" value="ECO:0007669"/>
    <property type="project" value="TreeGrafter"/>
</dbReference>
<proteinExistence type="inferred from homology"/>
<keyword evidence="16" id="KW-1185">Reference proteome</keyword>
<dbReference type="Pfam" id="PF18372">
    <property type="entry name" value="I-EGF_1"/>
    <property type="match status" value="1"/>
</dbReference>
<keyword evidence="10" id="KW-1015">Disulfide bond</keyword>
<feature type="domain" description="Epidermal growth factor-like" evidence="13">
    <location>
        <begin position="283"/>
        <end position="313"/>
    </location>
</feature>
<keyword evidence="4" id="KW-0812">Transmembrane</keyword>
<feature type="domain" description="Epidermal growth factor-like" evidence="13">
    <location>
        <begin position="322"/>
        <end position="351"/>
    </location>
</feature>
<evidence type="ECO:0000256" key="10">
    <source>
        <dbReference type="ARBA" id="ARBA00023157"/>
    </source>
</evidence>
<feature type="compositionally biased region" description="Basic and acidic residues" evidence="12">
    <location>
        <begin position="372"/>
        <end position="383"/>
    </location>
</feature>
<evidence type="ECO:0000256" key="4">
    <source>
        <dbReference type="ARBA" id="ARBA00022692"/>
    </source>
</evidence>
<dbReference type="GO" id="GO:0005925">
    <property type="term" value="C:focal adhesion"/>
    <property type="evidence" value="ECO:0007669"/>
    <property type="project" value="TreeGrafter"/>
</dbReference>
<dbReference type="PRINTS" id="PR01186">
    <property type="entry name" value="INTEGRINB"/>
</dbReference>
<evidence type="ECO:0000256" key="5">
    <source>
        <dbReference type="ARBA" id="ARBA00022729"/>
    </source>
</evidence>
<dbReference type="Proteomes" id="UP000887581">
    <property type="component" value="Unplaced"/>
</dbReference>
<evidence type="ECO:0000256" key="7">
    <source>
        <dbReference type="ARBA" id="ARBA00022989"/>
    </source>
</evidence>
<feature type="region of interest" description="Disordered" evidence="12">
    <location>
        <begin position="414"/>
        <end position="441"/>
    </location>
</feature>
<dbReference type="Gene3D" id="2.60.40.1510">
    <property type="entry name" value="ntegrin, alpha v. Chain A, domain 3"/>
    <property type="match status" value="1"/>
</dbReference>
<keyword evidence="8" id="KW-0401">Integrin</keyword>
<feature type="domain" description="Integrin beta epidermal growth factor-like" evidence="14">
    <location>
        <begin position="194"/>
        <end position="219"/>
    </location>
</feature>
<comment type="similarity">
    <text evidence="2">Belongs to the integrin beta chain family.</text>
</comment>
<evidence type="ECO:0000256" key="9">
    <source>
        <dbReference type="ARBA" id="ARBA00023136"/>
    </source>
</evidence>
<dbReference type="AlphaFoldDB" id="A0A915PJ99"/>
<dbReference type="InterPro" id="IPR057073">
    <property type="entry name" value="EGF_integrin_2"/>
</dbReference>
<dbReference type="GO" id="GO:0009986">
    <property type="term" value="C:cell surface"/>
    <property type="evidence" value="ECO:0007669"/>
    <property type="project" value="TreeGrafter"/>
</dbReference>
<dbReference type="GO" id="GO:0007229">
    <property type="term" value="P:integrin-mediated signaling pathway"/>
    <property type="evidence" value="ECO:0007669"/>
    <property type="project" value="UniProtKB-KW"/>
</dbReference>
<evidence type="ECO:0000256" key="2">
    <source>
        <dbReference type="ARBA" id="ARBA00007449"/>
    </source>
</evidence>
<accession>A0A915PJ99</accession>
<feature type="region of interest" description="Disordered" evidence="12">
    <location>
        <begin position="372"/>
        <end position="396"/>
    </location>
</feature>
<dbReference type="FunFam" id="2.10.25.10:FF:000036">
    <property type="entry name" value="Integrin beta"/>
    <property type="match status" value="1"/>
</dbReference>
<evidence type="ECO:0000259" key="14">
    <source>
        <dbReference type="Pfam" id="PF18372"/>
    </source>
</evidence>
<dbReference type="GO" id="GO:0008305">
    <property type="term" value="C:integrin complex"/>
    <property type="evidence" value="ECO:0007669"/>
    <property type="project" value="TreeGrafter"/>
</dbReference>
<evidence type="ECO:0000313" key="16">
    <source>
        <dbReference type="Proteomes" id="UP000887581"/>
    </source>
</evidence>
<evidence type="ECO:0000259" key="15">
    <source>
        <dbReference type="Pfam" id="PF23105"/>
    </source>
</evidence>
<dbReference type="Gene3D" id="2.10.25.10">
    <property type="entry name" value="Laminin"/>
    <property type="match status" value="3"/>
</dbReference>
<dbReference type="SUPFAM" id="SSF57196">
    <property type="entry name" value="EGF/Laminin"/>
    <property type="match status" value="1"/>
</dbReference>
<dbReference type="Pfam" id="PF07974">
    <property type="entry name" value="EGF_2"/>
    <property type="match status" value="2"/>
</dbReference>
<dbReference type="InterPro" id="IPR040622">
    <property type="entry name" value="EGF_integrin_1"/>
</dbReference>
<evidence type="ECO:0000256" key="3">
    <source>
        <dbReference type="ARBA" id="ARBA00022536"/>
    </source>
</evidence>
<dbReference type="PROSITE" id="PS00243">
    <property type="entry name" value="I_EGF_1"/>
    <property type="match status" value="2"/>
</dbReference>
<keyword evidence="11" id="KW-0325">Glycoprotein</keyword>
<keyword evidence="7" id="KW-1133">Transmembrane helix</keyword>
<dbReference type="PANTHER" id="PTHR10082:SF60">
    <property type="entry name" value="INTEGRIN BETA-PS"/>
    <property type="match status" value="1"/>
</dbReference>
<evidence type="ECO:0000256" key="11">
    <source>
        <dbReference type="ARBA" id="ARBA00023180"/>
    </source>
</evidence>
<keyword evidence="3" id="KW-0245">EGF-like domain</keyword>
<dbReference type="Gene3D" id="3.30.1680.10">
    <property type="entry name" value="ligand-binding face of the semaphorins, domain 2"/>
    <property type="match status" value="1"/>
</dbReference>
<comment type="subcellular location">
    <subcellularLocation>
        <location evidence="1">Membrane</location>
        <topology evidence="1">Single-pass type I membrane protein</topology>
    </subcellularLocation>
</comment>
<keyword evidence="6" id="KW-0677">Repeat</keyword>
<evidence type="ECO:0000256" key="1">
    <source>
        <dbReference type="ARBA" id="ARBA00004479"/>
    </source>
</evidence>
<feature type="domain" description="Integrin beta epidermal growth factor-like" evidence="15">
    <location>
        <begin position="239"/>
        <end position="277"/>
    </location>
</feature>
<dbReference type="InterPro" id="IPR013111">
    <property type="entry name" value="EGF_extracell"/>
</dbReference>
<feature type="compositionally biased region" description="Acidic residues" evidence="12">
    <location>
        <begin position="384"/>
        <end position="395"/>
    </location>
</feature>
<dbReference type="SUPFAM" id="SSF103575">
    <property type="entry name" value="Plexin repeat"/>
    <property type="match status" value="1"/>
</dbReference>